<dbReference type="Proteomes" id="UP001301769">
    <property type="component" value="Unassembled WGS sequence"/>
</dbReference>
<dbReference type="AlphaFoldDB" id="A0AAN6Y6R4"/>
<name>A0AAN6Y6R4_9PEZI</name>
<evidence type="ECO:0000256" key="1">
    <source>
        <dbReference type="SAM" id="MobiDB-lite"/>
    </source>
</evidence>
<keyword evidence="3" id="KW-1185">Reference proteome</keyword>
<comment type="caution">
    <text evidence="2">The sequence shown here is derived from an EMBL/GenBank/DDBJ whole genome shotgun (WGS) entry which is preliminary data.</text>
</comment>
<protein>
    <submittedName>
        <fullName evidence="2">Uncharacterized protein</fullName>
    </submittedName>
</protein>
<evidence type="ECO:0000313" key="3">
    <source>
        <dbReference type="Proteomes" id="UP001301769"/>
    </source>
</evidence>
<dbReference type="EMBL" id="MU858112">
    <property type="protein sequence ID" value="KAK4213236.1"/>
    <property type="molecule type" value="Genomic_DNA"/>
</dbReference>
<organism evidence="2 3">
    <name type="scientific">Rhypophila decipiens</name>
    <dbReference type="NCBI Taxonomy" id="261697"/>
    <lineage>
        <taxon>Eukaryota</taxon>
        <taxon>Fungi</taxon>
        <taxon>Dikarya</taxon>
        <taxon>Ascomycota</taxon>
        <taxon>Pezizomycotina</taxon>
        <taxon>Sordariomycetes</taxon>
        <taxon>Sordariomycetidae</taxon>
        <taxon>Sordariales</taxon>
        <taxon>Naviculisporaceae</taxon>
        <taxon>Rhypophila</taxon>
    </lineage>
</organism>
<reference evidence="2" key="1">
    <citation type="journal article" date="2023" name="Mol. Phylogenet. Evol.">
        <title>Genome-scale phylogeny and comparative genomics of the fungal order Sordariales.</title>
        <authorList>
            <person name="Hensen N."/>
            <person name="Bonometti L."/>
            <person name="Westerberg I."/>
            <person name="Brannstrom I.O."/>
            <person name="Guillou S."/>
            <person name="Cros-Aarteil S."/>
            <person name="Calhoun S."/>
            <person name="Haridas S."/>
            <person name="Kuo A."/>
            <person name="Mondo S."/>
            <person name="Pangilinan J."/>
            <person name="Riley R."/>
            <person name="LaButti K."/>
            <person name="Andreopoulos B."/>
            <person name="Lipzen A."/>
            <person name="Chen C."/>
            <person name="Yan M."/>
            <person name="Daum C."/>
            <person name="Ng V."/>
            <person name="Clum A."/>
            <person name="Steindorff A."/>
            <person name="Ohm R.A."/>
            <person name="Martin F."/>
            <person name="Silar P."/>
            <person name="Natvig D.O."/>
            <person name="Lalanne C."/>
            <person name="Gautier V."/>
            <person name="Ament-Velasquez S.L."/>
            <person name="Kruys A."/>
            <person name="Hutchinson M.I."/>
            <person name="Powell A.J."/>
            <person name="Barry K."/>
            <person name="Miller A.N."/>
            <person name="Grigoriev I.V."/>
            <person name="Debuchy R."/>
            <person name="Gladieux P."/>
            <person name="Hiltunen Thoren M."/>
            <person name="Johannesson H."/>
        </authorList>
    </citation>
    <scope>NUCLEOTIDE SEQUENCE</scope>
    <source>
        <strain evidence="2">PSN293</strain>
    </source>
</reference>
<reference evidence="2" key="2">
    <citation type="submission" date="2023-05" db="EMBL/GenBank/DDBJ databases">
        <authorList>
            <consortium name="Lawrence Berkeley National Laboratory"/>
            <person name="Steindorff A."/>
            <person name="Hensen N."/>
            <person name="Bonometti L."/>
            <person name="Westerberg I."/>
            <person name="Brannstrom I.O."/>
            <person name="Guillou S."/>
            <person name="Cros-Aarteil S."/>
            <person name="Calhoun S."/>
            <person name="Haridas S."/>
            <person name="Kuo A."/>
            <person name="Mondo S."/>
            <person name="Pangilinan J."/>
            <person name="Riley R."/>
            <person name="Labutti K."/>
            <person name="Andreopoulos B."/>
            <person name="Lipzen A."/>
            <person name="Chen C."/>
            <person name="Yanf M."/>
            <person name="Daum C."/>
            <person name="Ng V."/>
            <person name="Clum A."/>
            <person name="Ohm R."/>
            <person name="Martin F."/>
            <person name="Silar P."/>
            <person name="Natvig D."/>
            <person name="Lalanne C."/>
            <person name="Gautier V."/>
            <person name="Ament-Velasquez S.L."/>
            <person name="Kruys A."/>
            <person name="Hutchinson M.I."/>
            <person name="Powell A.J."/>
            <person name="Barry K."/>
            <person name="Miller A.N."/>
            <person name="Grigoriev I.V."/>
            <person name="Debuchy R."/>
            <person name="Gladieux P."/>
            <person name="Thoren M.H."/>
            <person name="Johannesson H."/>
        </authorList>
    </citation>
    <scope>NUCLEOTIDE SEQUENCE</scope>
    <source>
        <strain evidence="2">PSN293</strain>
    </source>
</reference>
<feature type="compositionally biased region" description="Low complexity" evidence="1">
    <location>
        <begin position="84"/>
        <end position="100"/>
    </location>
</feature>
<gene>
    <name evidence="2" type="ORF">QBC37DRAFT_175272</name>
</gene>
<feature type="compositionally biased region" description="Low complexity" evidence="1">
    <location>
        <begin position="115"/>
        <end position="129"/>
    </location>
</feature>
<sequence>MGTRRHTPSISASGLSPPHSRTLSCPLYQQSCLHPLPSPMGYSQSTLSSKLFRLAPRPSFQLQVLLYLFIFLQLAQSTHLPAPTTTQISTTSISSSNGSSRLQNPIQVPNPTTPRPTTLPAAAIPSPASQIDPTEEENSNKAATTTPWTHKDSTRKSLNKNSTASSAYHLENNLTRSAFPDLLVGGIIPACGLKCIVDHLAPGAGDCLLILGQQQQRERDQDQPRQRSGGAAADLDGSEQRQKDCLCAAASATTSSGQDDDDLGFYPAVLTCVEASCNMEEAIGLCFFPLSLLPSTPA</sequence>
<accession>A0AAN6Y6R4</accession>
<feature type="region of interest" description="Disordered" evidence="1">
    <location>
        <begin position="81"/>
        <end position="160"/>
    </location>
</feature>
<feature type="region of interest" description="Disordered" evidence="1">
    <location>
        <begin position="217"/>
        <end position="237"/>
    </location>
</feature>
<proteinExistence type="predicted"/>
<evidence type="ECO:0000313" key="2">
    <source>
        <dbReference type="EMBL" id="KAK4213236.1"/>
    </source>
</evidence>